<keyword evidence="2" id="KW-1185">Reference proteome</keyword>
<organism evidence="1 2">
    <name type="scientific">Bifidobacterium parmae</name>
    <dbReference type="NCBI Taxonomy" id="361854"/>
    <lineage>
        <taxon>Bacteria</taxon>
        <taxon>Bacillati</taxon>
        <taxon>Actinomycetota</taxon>
        <taxon>Actinomycetes</taxon>
        <taxon>Bifidobacteriales</taxon>
        <taxon>Bifidobacteriaceae</taxon>
        <taxon>Bifidobacterium</taxon>
    </lineage>
</organism>
<proteinExistence type="predicted"/>
<sequence>MSVISIGIVDNDVITVKAPAASLVPPPSPKPW</sequence>
<dbReference type="Proteomes" id="UP000235034">
    <property type="component" value="Unassembled WGS sequence"/>
</dbReference>
<comment type="caution">
    <text evidence="1">The sequence shown here is derived from an EMBL/GenBank/DDBJ whole genome shotgun (WGS) entry which is preliminary data.</text>
</comment>
<reference evidence="1 2" key="1">
    <citation type="submission" date="2017-07" db="EMBL/GenBank/DDBJ databases">
        <title>Bifidobacterium novel species.</title>
        <authorList>
            <person name="Lugli G.A."/>
            <person name="Milani C."/>
            <person name="Duranti S."/>
            <person name="Mangifesta M."/>
        </authorList>
    </citation>
    <scope>NUCLEOTIDE SEQUENCE [LARGE SCALE GENOMIC DNA]</scope>
    <source>
        <strain evidence="1 2">77</strain>
    </source>
</reference>
<dbReference type="AlphaFoldDB" id="A0A2N5J599"/>
<evidence type="ECO:0000313" key="2">
    <source>
        <dbReference type="Proteomes" id="UP000235034"/>
    </source>
</evidence>
<dbReference type="EMBL" id="NMWT01000004">
    <property type="protein sequence ID" value="PLS29390.1"/>
    <property type="molecule type" value="Genomic_DNA"/>
</dbReference>
<accession>A0A2N5J599</accession>
<protein>
    <submittedName>
        <fullName evidence="1">Uncharacterized protein</fullName>
    </submittedName>
</protein>
<evidence type="ECO:0000313" key="1">
    <source>
        <dbReference type="EMBL" id="PLS29390.1"/>
    </source>
</evidence>
<gene>
    <name evidence="1" type="ORF">Uis4E_0479</name>
</gene>
<name>A0A2N5J599_9BIFI</name>